<dbReference type="InterPro" id="IPR025354">
    <property type="entry name" value="DUF4258"/>
</dbReference>
<evidence type="ECO:0000313" key="3">
    <source>
        <dbReference type="Proteomes" id="UP001223336"/>
    </source>
</evidence>
<dbReference type="Pfam" id="PF14076">
    <property type="entry name" value="DUF4258"/>
    <property type="match status" value="1"/>
</dbReference>
<protein>
    <submittedName>
        <fullName evidence="2">DUF4258 domain-containing protein</fullName>
    </submittedName>
</protein>
<evidence type="ECO:0000313" key="2">
    <source>
        <dbReference type="EMBL" id="WML86908.1"/>
    </source>
</evidence>
<dbReference type="EMBL" id="JAVFKN010000034">
    <property type="protein sequence ID" value="MDQ5770609.1"/>
    <property type="molecule type" value="Genomic_DNA"/>
</dbReference>
<dbReference type="Proteomes" id="UP001229862">
    <property type="component" value="Chromosome"/>
</dbReference>
<keyword evidence="3" id="KW-1185">Reference proteome</keyword>
<proteinExistence type="predicted"/>
<dbReference type="RefSeq" id="WP_308136295.1">
    <property type="nucleotide sequence ID" value="NZ_CP133197.1"/>
</dbReference>
<evidence type="ECO:0000313" key="1">
    <source>
        <dbReference type="EMBL" id="MDQ5770609.1"/>
    </source>
</evidence>
<dbReference type="Proteomes" id="UP001223336">
    <property type="component" value="Unassembled WGS sequence"/>
</dbReference>
<organism evidence="2">
    <name type="scientific">Thiothrix subterranea</name>
    <dbReference type="NCBI Taxonomy" id="2735563"/>
    <lineage>
        <taxon>Bacteria</taxon>
        <taxon>Pseudomonadati</taxon>
        <taxon>Pseudomonadota</taxon>
        <taxon>Gammaproteobacteria</taxon>
        <taxon>Thiotrichales</taxon>
        <taxon>Thiotrichaceae</taxon>
        <taxon>Thiothrix</taxon>
    </lineage>
</organism>
<gene>
    <name evidence="1" type="ORF">RCC75_18925</name>
    <name evidence="2" type="ORF">RCG00_00785</name>
</gene>
<sequence>MISKRFNKPVILTHHAVEQMTERHIDEETLADLIESGHVKYKDEQHLWIYKAYHSREDNMICAAAIERNNLIIKTVMINWELSDEH</sequence>
<name>A0AA51MMX1_9GAMM</name>
<dbReference type="EMBL" id="CP133217">
    <property type="protein sequence ID" value="WML86908.1"/>
    <property type="molecule type" value="Genomic_DNA"/>
</dbReference>
<dbReference type="AlphaFoldDB" id="A0AA51MMX1"/>
<reference evidence="2 3" key="1">
    <citation type="submission" date="2023-08" db="EMBL/GenBank/DDBJ databases">
        <title>New molecular markers tilS and rpoB for phylogenetic and monitoring studies of the genus Thiothrix biodiversity.</title>
        <authorList>
            <person name="Ravin N.V."/>
            <person name="Smolyakov D."/>
            <person name="Markov N.D."/>
            <person name="Beletsky A.V."/>
            <person name="Mardanov A.V."/>
            <person name="Rudenko T.S."/>
            <person name="Grabovich M.Y."/>
        </authorList>
    </citation>
    <scope>NUCLEOTIDE SEQUENCE</scope>
    <source>
        <strain evidence="2">DNT52</strain>
        <strain evidence="1 3">H33</strain>
    </source>
</reference>
<accession>A0AA51MMX1</accession>